<dbReference type="CDD" id="cd00093">
    <property type="entry name" value="HTH_XRE"/>
    <property type="match status" value="1"/>
</dbReference>
<dbReference type="AlphaFoldDB" id="A0A9D1E5T2"/>
<proteinExistence type="predicted"/>
<evidence type="ECO:0000313" key="3">
    <source>
        <dbReference type="EMBL" id="HIR67032.1"/>
    </source>
</evidence>
<feature type="domain" description="HTH cro/C1-type" evidence="2">
    <location>
        <begin position="7"/>
        <end position="61"/>
    </location>
</feature>
<dbReference type="PANTHER" id="PTHR46558:SF11">
    <property type="entry name" value="HTH-TYPE TRANSCRIPTIONAL REGULATOR XRE"/>
    <property type="match status" value="1"/>
</dbReference>
<dbReference type="EMBL" id="DVHK01000075">
    <property type="protein sequence ID" value="HIR67032.1"/>
    <property type="molecule type" value="Genomic_DNA"/>
</dbReference>
<dbReference type="InterPro" id="IPR010982">
    <property type="entry name" value="Lambda_DNA-bd_dom_sf"/>
</dbReference>
<dbReference type="PROSITE" id="PS50943">
    <property type="entry name" value="HTH_CROC1"/>
    <property type="match status" value="1"/>
</dbReference>
<dbReference type="SMART" id="SM00530">
    <property type="entry name" value="HTH_XRE"/>
    <property type="match status" value="1"/>
</dbReference>
<dbReference type="PANTHER" id="PTHR46558">
    <property type="entry name" value="TRACRIPTIONAL REGULATORY PROTEIN-RELATED-RELATED"/>
    <property type="match status" value="1"/>
</dbReference>
<accession>A0A9D1E5T2</accession>
<dbReference type="SUPFAM" id="SSF47413">
    <property type="entry name" value="lambda repressor-like DNA-binding domains"/>
    <property type="match status" value="1"/>
</dbReference>
<dbReference type="InterPro" id="IPR001387">
    <property type="entry name" value="Cro/C1-type_HTH"/>
</dbReference>
<evidence type="ECO:0000313" key="4">
    <source>
        <dbReference type="Proteomes" id="UP000823913"/>
    </source>
</evidence>
<keyword evidence="1" id="KW-0238">DNA-binding</keyword>
<dbReference type="Proteomes" id="UP000823913">
    <property type="component" value="Unassembled WGS sequence"/>
</dbReference>
<comment type="caution">
    <text evidence="3">The sequence shown here is derived from an EMBL/GenBank/DDBJ whole genome shotgun (WGS) entry which is preliminary data.</text>
</comment>
<evidence type="ECO:0000259" key="2">
    <source>
        <dbReference type="PROSITE" id="PS50943"/>
    </source>
</evidence>
<evidence type="ECO:0000256" key="1">
    <source>
        <dbReference type="ARBA" id="ARBA00023125"/>
    </source>
</evidence>
<name>A0A9D1E5T2_9FIRM</name>
<dbReference type="GO" id="GO:0003677">
    <property type="term" value="F:DNA binding"/>
    <property type="evidence" value="ECO:0007669"/>
    <property type="project" value="UniProtKB-KW"/>
</dbReference>
<dbReference type="Pfam" id="PF01381">
    <property type="entry name" value="HTH_3"/>
    <property type="match status" value="1"/>
</dbReference>
<gene>
    <name evidence="3" type="ORF">IAB94_03160</name>
</gene>
<protein>
    <submittedName>
        <fullName evidence="3">Helix-turn-helix transcriptional regulator</fullName>
    </submittedName>
</protein>
<sequence length="116" mass="12919">MGLNKILLELRTEQGMSQKELARAIDVSQSTIAKIEVNRNEATASTVRKLSKFFNVSADYLLGLKDEFGGTTPASENKFTTEEQKIICQYRQLSPEYKAALKAVLQTLSDASCRNN</sequence>
<dbReference type="Gene3D" id="1.10.260.40">
    <property type="entry name" value="lambda repressor-like DNA-binding domains"/>
    <property type="match status" value="1"/>
</dbReference>
<reference evidence="3" key="1">
    <citation type="submission" date="2020-10" db="EMBL/GenBank/DDBJ databases">
        <authorList>
            <person name="Gilroy R."/>
        </authorList>
    </citation>
    <scope>NUCLEOTIDE SEQUENCE</scope>
    <source>
        <strain evidence="3">ChiW16-3235</strain>
    </source>
</reference>
<reference evidence="3" key="2">
    <citation type="journal article" date="2021" name="PeerJ">
        <title>Extensive microbial diversity within the chicken gut microbiome revealed by metagenomics and culture.</title>
        <authorList>
            <person name="Gilroy R."/>
            <person name="Ravi A."/>
            <person name="Getino M."/>
            <person name="Pursley I."/>
            <person name="Horton D.L."/>
            <person name="Alikhan N.F."/>
            <person name="Baker D."/>
            <person name="Gharbi K."/>
            <person name="Hall N."/>
            <person name="Watson M."/>
            <person name="Adriaenssens E.M."/>
            <person name="Foster-Nyarko E."/>
            <person name="Jarju S."/>
            <person name="Secka A."/>
            <person name="Antonio M."/>
            <person name="Oren A."/>
            <person name="Chaudhuri R.R."/>
            <person name="La Ragione R."/>
            <person name="Hildebrand F."/>
            <person name="Pallen M.J."/>
        </authorList>
    </citation>
    <scope>NUCLEOTIDE SEQUENCE</scope>
    <source>
        <strain evidence="3">ChiW16-3235</strain>
    </source>
</reference>
<organism evidence="3 4">
    <name type="scientific">Candidatus Coproplasma avicola</name>
    <dbReference type="NCBI Taxonomy" id="2840744"/>
    <lineage>
        <taxon>Bacteria</taxon>
        <taxon>Bacillati</taxon>
        <taxon>Bacillota</taxon>
        <taxon>Clostridia</taxon>
        <taxon>Eubacteriales</taxon>
        <taxon>Candidatus Coproplasma</taxon>
    </lineage>
</organism>